<dbReference type="PANTHER" id="PTHR47939:SF6">
    <property type="entry name" value="OS03G0168400 PROTEIN"/>
    <property type="match status" value="1"/>
</dbReference>
<dbReference type="InterPro" id="IPR011990">
    <property type="entry name" value="TPR-like_helical_dom_sf"/>
</dbReference>
<name>A0A0E0GHC5_ORYNI</name>
<feature type="repeat" description="PPR" evidence="4">
    <location>
        <begin position="1018"/>
        <end position="1052"/>
    </location>
</feature>
<dbReference type="Pfam" id="PF01535">
    <property type="entry name" value="PPR"/>
    <property type="match status" value="3"/>
</dbReference>
<reference evidence="6" key="1">
    <citation type="submission" date="2015-04" db="UniProtKB">
        <authorList>
            <consortium name="EnsemblPlants"/>
        </authorList>
    </citation>
    <scope>IDENTIFICATION</scope>
    <source>
        <strain evidence="6">SL10</strain>
    </source>
</reference>
<evidence type="ECO:0000256" key="5">
    <source>
        <dbReference type="SAM" id="MobiDB-lite"/>
    </source>
</evidence>
<dbReference type="InterPro" id="IPR050667">
    <property type="entry name" value="PPR-containing_protein"/>
</dbReference>
<feature type="repeat" description="PPR" evidence="4">
    <location>
        <begin position="983"/>
        <end position="1017"/>
    </location>
</feature>
<keyword evidence="7" id="KW-1185">Reference proteome</keyword>
<feature type="repeat" description="PPR" evidence="4">
    <location>
        <begin position="1158"/>
        <end position="1192"/>
    </location>
</feature>
<sequence>MAIHTPQRHHPPFASAAAAATTTQREHRVTGALIGLDVEDFAVMQLNPSPAASKIICHGYANGASELNSNARSLLKGEICYTGKKKESISVSSSNIAVSSQGIGFSLEQRTGEKCLANSHLDVKLCTGIVKLVIDKCSYIFKSKGGIFDGNCRLQDVLKLGFWLSPETLRPFWRASELKPDDFLNILIGFGPDAAEVKKAIFLWNLYRWASWQSKAFQHLPRSNEIMVSILANAHMLSQAESLLLLLDGNRVLADAGKLFSQVIQAYAEAGNLGKSISIYDCAQDRCLIPSGSCYQVLLHLLMERRKNDLVLRVYLDMLGAGLGSYTEGDILDIVVKALIKKDKFLQAIGIIRQLKDLNIQMSKGSLSAVTQEFCKKKDIGDMMNFLEEWRYLPDLLLSNRIIASLCANIGTDEAWLVFQRLEVLGFVPDATTFGIFIRYSCRELKLKAAFLYLSECFSRHINPKVCAYNAIIGGIFKEGLYRHAKYVFEDMAERKIIPELLTYKILLAGYCRYRQFDEIEQTLRTMETNGINDIPSGNCVLSKALSFLGLDHLGVKVKRDNAAGYPKAEFFDSVGNGLYLDTDSTKFEASLVQIIDYALYPDISLNLVRACRQGDIASALVLKDETFQWGHDISTASYSELLKALSASPARAMDAINLIDEMADTPDKFDAQNLNLAVQTLSRNGRSACARLAFDRLLRDGFPASQDTYTYLMIGFCIERDIAGFWECWSLATKHGWSPGSRDVIPLISHLSKWGVIEEALEFISVLLDCYPSLFFSAYCQLLEELCMTGCTSVGCAMLEALIEKGVAVDPSLICNVMEGFLKEHKIAETIGMYDMLLNRNKVLNVSTYQSALSSVARIDAERAMDLVQSVMNMESTDFSTCSSIVKNLLQSGKIGQVMSVFEETVLGKKFNATLLNSFLQAYYCVKNWRKADAVLCMMLKMQNSLSISSYRFLVRRMCEQSRISSALRLKELIQDRDKSTELILYNILIFYLFRRRHILQVHNLLKDMKSNGFSPDTTTYDFLVNGFHKSGDVDHSINMLDSCIAQGLTPSNRSLRVVLSHHCKLGNLEKSLELFHLIESNGWKHGLVIETTLISSLLSSGRFSEATSCLNSMNKRELIGFDIHFDVLIKELCLLGDVEMSVSLLNTMLKKGKIPSEVSYDSVVYRLCMLKEFDQALDFLAEMQFANLKPSDMSCDVLIQGLSAMGRTCDAMNILEMLTTIGSSPSYHMSNNLQKAATLLHDMQQAGFSPNFEMHWSVISNLSSNAKRTTGYEKPILSNLISSTQTPVELTELHEIKLMQLNVPFTSEGHDKGLASSTTRGKEVHHALVICQPVEASFSRSKRCFLLIRLWFRAGTMKEPSELLFLDPR</sequence>
<keyword evidence="3" id="KW-0809">Transit peptide</keyword>
<feature type="repeat" description="PPR" evidence="4">
    <location>
        <begin position="465"/>
        <end position="499"/>
    </location>
</feature>
<organism evidence="6">
    <name type="scientific">Oryza nivara</name>
    <name type="common">Indian wild rice</name>
    <name type="synonym">Oryza sativa f. spontanea</name>
    <dbReference type="NCBI Taxonomy" id="4536"/>
    <lineage>
        <taxon>Eukaryota</taxon>
        <taxon>Viridiplantae</taxon>
        <taxon>Streptophyta</taxon>
        <taxon>Embryophyta</taxon>
        <taxon>Tracheophyta</taxon>
        <taxon>Spermatophyta</taxon>
        <taxon>Magnoliopsida</taxon>
        <taxon>Liliopsida</taxon>
        <taxon>Poales</taxon>
        <taxon>Poaceae</taxon>
        <taxon>BOP clade</taxon>
        <taxon>Oryzoideae</taxon>
        <taxon>Oryzeae</taxon>
        <taxon>Oryzinae</taxon>
        <taxon>Oryza</taxon>
    </lineage>
</organism>
<reference evidence="6" key="2">
    <citation type="submission" date="2018-04" db="EMBL/GenBank/DDBJ databases">
        <title>OnivRS2 (Oryza nivara Reference Sequence Version 2).</title>
        <authorList>
            <person name="Zhang J."/>
            <person name="Kudrna D."/>
            <person name="Lee S."/>
            <person name="Talag J."/>
            <person name="Rajasekar S."/>
            <person name="Welchert J."/>
            <person name="Hsing Y.-I."/>
            <person name="Wing R.A."/>
        </authorList>
    </citation>
    <scope>NUCLEOTIDE SEQUENCE [LARGE SCALE GENOMIC DNA]</scope>
    <source>
        <strain evidence="6">SL10</strain>
    </source>
</reference>
<dbReference type="STRING" id="4536.A0A0E0GHC5"/>
<dbReference type="NCBIfam" id="TIGR00756">
    <property type="entry name" value="PPR"/>
    <property type="match status" value="4"/>
</dbReference>
<dbReference type="Gene3D" id="1.25.40.10">
    <property type="entry name" value="Tetratricopeptide repeat domain"/>
    <property type="match status" value="6"/>
</dbReference>
<keyword evidence="2" id="KW-0677">Repeat</keyword>
<dbReference type="Gramene" id="ONIVA03G04890.3">
    <property type="protein sequence ID" value="ONIVA03G04890.3"/>
    <property type="gene ID" value="ONIVA03G04890"/>
</dbReference>
<feature type="compositionally biased region" description="Basic residues" evidence="5">
    <location>
        <begin position="1"/>
        <end position="11"/>
    </location>
</feature>
<dbReference type="EnsemblPlants" id="ONIVA03G04890.5">
    <property type="protein sequence ID" value="ONIVA03G04890.5"/>
    <property type="gene ID" value="ONIVA03G04890"/>
</dbReference>
<evidence type="ECO:0000313" key="6">
    <source>
        <dbReference type="EnsemblPlants" id="ONIVA03G04890.2"/>
    </source>
</evidence>
<dbReference type="InterPro" id="IPR002885">
    <property type="entry name" value="PPR_rpt"/>
</dbReference>
<dbReference type="Pfam" id="PF13041">
    <property type="entry name" value="PPR_2"/>
    <property type="match status" value="2"/>
</dbReference>
<evidence type="ECO:0000313" key="7">
    <source>
        <dbReference type="Proteomes" id="UP000006591"/>
    </source>
</evidence>
<comment type="similarity">
    <text evidence="1">Belongs to the PPR family. P subfamily.</text>
</comment>
<evidence type="ECO:0000256" key="4">
    <source>
        <dbReference type="PROSITE-ProRule" id="PRU00708"/>
    </source>
</evidence>
<feature type="repeat" description="PPR" evidence="4">
    <location>
        <begin position="500"/>
        <end position="534"/>
    </location>
</feature>
<accession>A0A0E0GHC5</accession>
<evidence type="ECO:0000256" key="1">
    <source>
        <dbReference type="ARBA" id="ARBA00007626"/>
    </source>
</evidence>
<dbReference type="Proteomes" id="UP000006591">
    <property type="component" value="Chromosome 3"/>
</dbReference>
<dbReference type="eggNOG" id="KOG4197">
    <property type="taxonomic scope" value="Eukaryota"/>
</dbReference>
<dbReference type="EnsemblPlants" id="ONIVA03G04890.2">
    <property type="protein sequence ID" value="ONIVA03G04890.2"/>
    <property type="gene ID" value="ONIVA03G04890"/>
</dbReference>
<protein>
    <recommendedName>
        <fullName evidence="8">Pentatricopeptide repeat-containing protein</fullName>
    </recommendedName>
</protein>
<dbReference type="PROSITE" id="PS51375">
    <property type="entry name" value="PPR"/>
    <property type="match status" value="5"/>
</dbReference>
<dbReference type="PANTHER" id="PTHR47939">
    <property type="entry name" value="MEMBRANE-ASSOCIATED SALT-INDUCIBLE PROTEIN-LIKE"/>
    <property type="match status" value="1"/>
</dbReference>
<dbReference type="OMA" id="QWGHDIS"/>
<dbReference type="EnsemblPlants" id="ONIVA03G04890.3">
    <property type="protein sequence ID" value="ONIVA03G04890.3"/>
    <property type="gene ID" value="ONIVA03G04890"/>
</dbReference>
<feature type="region of interest" description="Disordered" evidence="5">
    <location>
        <begin position="1"/>
        <end position="21"/>
    </location>
</feature>
<evidence type="ECO:0000256" key="2">
    <source>
        <dbReference type="ARBA" id="ARBA00022737"/>
    </source>
</evidence>
<dbReference type="Gramene" id="ONIVA03G04890.5">
    <property type="protein sequence ID" value="ONIVA03G04890.5"/>
    <property type="gene ID" value="ONIVA03G04890"/>
</dbReference>
<evidence type="ECO:0008006" key="8">
    <source>
        <dbReference type="Google" id="ProtNLM"/>
    </source>
</evidence>
<evidence type="ECO:0000256" key="3">
    <source>
        <dbReference type="ARBA" id="ARBA00022946"/>
    </source>
</evidence>
<dbReference type="Gramene" id="ONIVA03G04890.2">
    <property type="protein sequence ID" value="ONIVA03G04890.2"/>
    <property type="gene ID" value="ONIVA03G04890"/>
</dbReference>
<proteinExistence type="inferred from homology"/>